<dbReference type="OrthoDB" id="9809995at2"/>
<dbReference type="InterPro" id="IPR022496">
    <property type="entry name" value="T6A_TsaB"/>
</dbReference>
<organism evidence="2 3">
    <name type="scientific">Zoogloea ramigera</name>
    <dbReference type="NCBI Taxonomy" id="350"/>
    <lineage>
        <taxon>Bacteria</taxon>
        <taxon>Pseudomonadati</taxon>
        <taxon>Pseudomonadota</taxon>
        <taxon>Betaproteobacteria</taxon>
        <taxon>Rhodocyclales</taxon>
        <taxon>Zoogloeaceae</taxon>
        <taxon>Zoogloea</taxon>
    </lineage>
</organism>
<evidence type="ECO:0000313" key="2">
    <source>
        <dbReference type="EMBL" id="GEC94138.1"/>
    </source>
</evidence>
<dbReference type="RefSeq" id="WP_141348902.1">
    <property type="nucleotide sequence ID" value="NZ_BJNV01000004.1"/>
</dbReference>
<dbReference type="PANTHER" id="PTHR11735">
    <property type="entry name" value="TRNA N6-ADENOSINE THREONYLCARBAMOYLTRANSFERASE"/>
    <property type="match status" value="1"/>
</dbReference>
<dbReference type="InterPro" id="IPR000905">
    <property type="entry name" value="Gcp-like_dom"/>
</dbReference>
<protein>
    <submittedName>
        <fullName evidence="2">tRNA (Adenosine(37)-N6)-threonylcarbamoyltransferase complex dimerization subunit type 1 TsaB</fullName>
    </submittedName>
</protein>
<keyword evidence="3" id="KW-1185">Reference proteome</keyword>
<dbReference type="Pfam" id="PF00814">
    <property type="entry name" value="TsaD"/>
    <property type="match status" value="1"/>
</dbReference>
<dbReference type="GO" id="GO:0005829">
    <property type="term" value="C:cytosol"/>
    <property type="evidence" value="ECO:0007669"/>
    <property type="project" value="TreeGrafter"/>
</dbReference>
<dbReference type="Gene3D" id="3.30.420.40">
    <property type="match status" value="2"/>
</dbReference>
<sequence>MKILALETSTETASVALLDGDRLLERSVAGRPGHSETILPEIRLLLAEAGVALDALDAIAFGAGPGAFTGLRLACGVAQGLAMGLGKPVIPVGTLAALASQCSHDAIFVAADARMSEVYFAAYRRVDGVLEECLAPSCAAPGAVALPAEGDWFGFGSAFKAYGEVLVPGLGARLAGHDATPVPLASSVARLAAWHFSRGEVVDAALAAPLYVRDKVALTTAERLASGGKA</sequence>
<name>A0A4Y4CMR3_ZOORA</name>
<reference evidence="2 3" key="1">
    <citation type="submission" date="2019-06" db="EMBL/GenBank/DDBJ databases">
        <title>Whole genome shotgun sequence of Zoogloea ramigera NBRC 15342.</title>
        <authorList>
            <person name="Hosoyama A."/>
            <person name="Uohara A."/>
            <person name="Ohji S."/>
            <person name="Ichikawa N."/>
        </authorList>
    </citation>
    <scope>NUCLEOTIDE SEQUENCE [LARGE SCALE GENOMIC DNA]</scope>
    <source>
        <strain evidence="2 3">NBRC 15342</strain>
    </source>
</reference>
<dbReference type="GO" id="GO:0016740">
    <property type="term" value="F:transferase activity"/>
    <property type="evidence" value="ECO:0007669"/>
    <property type="project" value="UniProtKB-KW"/>
</dbReference>
<proteinExistence type="predicted"/>
<evidence type="ECO:0000259" key="1">
    <source>
        <dbReference type="Pfam" id="PF00814"/>
    </source>
</evidence>
<dbReference type="GO" id="GO:0002949">
    <property type="term" value="P:tRNA threonylcarbamoyladenosine modification"/>
    <property type="evidence" value="ECO:0007669"/>
    <property type="project" value="InterPro"/>
</dbReference>
<dbReference type="EMBL" id="BJNV01000004">
    <property type="protein sequence ID" value="GEC94138.1"/>
    <property type="molecule type" value="Genomic_DNA"/>
</dbReference>
<gene>
    <name evidence="2" type="ORF">ZRA01_02110</name>
</gene>
<dbReference type="InterPro" id="IPR043129">
    <property type="entry name" value="ATPase_NBD"/>
</dbReference>
<dbReference type="SUPFAM" id="SSF53067">
    <property type="entry name" value="Actin-like ATPase domain"/>
    <property type="match status" value="2"/>
</dbReference>
<dbReference type="PANTHER" id="PTHR11735:SF11">
    <property type="entry name" value="TRNA THREONYLCARBAMOYLADENOSINE BIOSYNTHESIS PROTEIN TSAB"/>
    <property type="match status" value="1"/>
</dbReference>
<dbReference type="CDD" id="cd24032">
    <property type="entry name" value="ASKHA_NBD_TsaB"/>
    <property type="match status" value="1"/>
</dbReference>
<evidence type="ECO:0000313" key="3">
    <source>
        <dbReference type="Proteomes" id="UP000318422"/>
    </source>
</evidence>
<dbReference type="Proteomes" id="UP000318422">
    <property type="component" value="Unassembled WGS sequence"/>
</dbReference>
<accession>A0A4Y4CMR3</accession>
<dbReference type="NCBIfam" id="TIGR03725">
    <property type="entry name" value="T6A_YeaZ"/>
    <property type="match status" value="1"/>
</dbReference>
<dbReference type="AlphaFoldDB" id="A0A4Y4CMR3"/>
<keyword evidence="2" id="KW-0808">Transferase</keyword>
<comment type="caution">
    <text evidence="2">The sequence shown here is derived from an EMBL/GenBank/DDBJ whole genome shotgun (WGS) entry which is preliminary data.</text>
</comment>
<feature type="domain" description="Gcp-like" evidence="1">
    <location>
        <begin position="33"/>
        <end position="145"/>
    </location>
</feature>